<keyword evidence="1" id="KW-0378">Hydrolase</keyword>
<dbReference type="PANTHER" id="PTHR31683">
    <property type="entry name" value="PECTATE LYASE 18-RELATED"/>
    <property type="match status" value="1"/>
</dbReference>
<dbReference type="Gene3D" id="2.160.20.10">
    <property type="entry name" value="Single-stranded right-handed beta-helix, Pectin lyase-like"/>
    <property type="match status" value="2"/>
</dbReference>
<evidence type="ECO:0000256" key="5">
    <source>
        <dbReference type="RuleBase" id="RU361173"/>
    </source>
</evidence>
<sequence length="778" mass="82924">MKRWLLTLVAVAALAHAEPRPQLAAVDAARHQVADYLAQGGAPWQPADLTKRWTPDFIVATDGSGTHKTVQAALDAVPAQGSSSKRHYIQVQAGGYREQLCVQGKAPITLYGGIDNPAATVIVQGHYNAEPKRAGLDAANPCYPDLQAASHGTAGSASVAIFSDDFQLAHLTIANDAMDAVRDGVGYPAGVGESGGAQAVALMTQGDRIQLENVRLLGHQDTFYVRAVPGVAPSRVYVHNSLIAGDVDFIFGNATLVIDNSTVLSRAGRRAPGSGGHVLAPSTAADTRLGLLITDSRFMAEPGLKPGAISLGRAWDFGVPRGAWEADTSPNGQALVRDSLIGPHIGPWAASTSRRPFSGTGPAANRMTEFNNRALSALASEVLGSNDGWAAAGLGTSGGAAALPQHHLAVSNRAELVAALALGERPKVIAVRGRIDLSVDDTGKPLGYADYRDPAFDLAAFLKAYDPASWGMKRPEGPLEQARQRSAKHQAARVQLLVPSNTSLIGLGPDAAIVNGGLLLSKVSNIIIRNIHFSDAYDFFPAWDPRDGDGGEWNSDYDNLTLRGASRVWVDHCSFDDGPRPDHAEPLALGRRLQRHDGLLDISNQSDLVTLSWNHFRDHDKTNLIGSSDGQQLDAGKLRVTFHHNLWERVKARTPRVRYGQVHLYNNLFVGDANAGYAYDYSIGVGFQSRIYSERNVWETSPTIAATQLLKLWKGSAFFDSGSWHNGRPVNLLQALRAANPGAEIAGDVGWQPTHHGPPDEAGQVAAKVRAGAGAGRL</sequence>
<evidence type="ECO:0000256" key="2">
    <source>
        <dbReference type="ARBA" id="ARBA00023085"/>
    </source>
</evidence>
<keyword evidence="6" id="KW-0732">Signal</keyword>
<dbReference type="InterPro" id="IPR045032">
    <property type="entry name" value="PEL"/>
</dbReference>
<dbReference type="InterPro" id="IPR011050">
    <property type="entry name" value="Pectin_lyase_fold/virulence"/>
</dbReference>
<feature type="active site" evidence="4">
    <location>
        <position position="248"/>
    </location>
</feature>
<keyword evidence="5" id="KW-0119">Carbohydrate metabolism</keyword>
<dbReference type="InterPro" id="IPR000070">
    <property type="entry name" value="Pectinesterase_cat"/>
</dbReference>
<dbReference type="InterPro" id="IPR002022">
    <property type="entry name" value="Pec_lyase"/>
</dbReference>
<gene>
    <name evidence="8" type="ORF">DES47_1011138</name>
</gene>
<protein>
    <submittedName>
        <fullName evidence="8">Pectin methylesterase-like acyl-CoA thioesterase</fullName>
    </submittedName>
</protein>
<evidence type="ECO:0000256" key="1">
    <source>
        <dbReference type="ARBA" id="ARBA00022801"/>
    </source>
</evidence>
<dbReference type="Proteomes" id="UP000295361">
    <property type="component" value="Unassembled WGS sequence"/>
</dbReference>
<dbReference type="GO" id="GO:0005576">
    <property type="term" value="C:extracellular region"/>
    <property type="evidence" value="ECO:0007669"/>
    <property type="project" value="UniProtKB-SubCell"/>
</dbReference>
<dbReference type="OrthoDB" id="9804661at2"/>
<dbReference type="SMART" id="SM00656">
    <property type="entry name" value="Amb_all"/>
    <property type="match status" value="1"/>
</dbReference>
<keyword evidence="5" id="KW-0624">Polysaccharide degradation</keyword>
<evidence type="ECO:0000256" key="3">
    <source>
        <dbReference type="ARBA" id="ARBA00023239"/>
    </source>
</evidence>
<dbReference type="GO" id="GO:0042545">
    <property type="term" value="P:cell wall modification"/>
    <property type="evidence" value="ECO:0007669"/>
    <property type="project" value="InterPro"/>
</dbReference>
<name>A0A4R6QV34_9BURK</name>
<evidence type="ECO:0000259" key="7">
    <source>
        <dbReference type="SMART" id="SM00656"/>
    </source>
</evidence>
<evidence type="ECO:0000256" key="4">
    <source>
        <dbReference type="PROSITE-ProRule" id="PRU10040"/>
    </source>
</evidence>
<dbReference type="PROSITE" id="PS00503">
    <property type="entry name" value="PECTINESTERASE_2"/>
    <property type="match status" value="1"/>
</dbReference>
<proteinExistence type="inferred from homology"/>
<keyword evidence="5" id="KW-0964">Secreted</keyword>
<dbReference type="PANTHER" id="PTHR31683:SF18">
    <property type="entry name" value="PECTATE LYASE 21-RELATED"/>
    <property type="match status" value="1"/>
</dbReference>
<comment type="subcellular location">
    <subcellularLocation>
        <location evidence="5">Secreted</location>
    </subcellularLocation>
</comment>
<evidence type="ECO:0000256" key="6">
    <source>
        <dbReference type="SAM" id="SignalP"/>
    </source>
</evidence>
<dbReference type="InterPro" id="IPR012334">
    <property type="entry name" value="Pectin_lyas_fold"/>
</dbReference>
<dbReference type="RefSeq" id="WP_133699640.1">
    <property type="nucleotide sequence ID" value="NZ_SNXS01000001.1"/>
</dbReference>
<dbReference type="Pfam" id="PF00544">
    <property type="entry name" value="Pectate_lyase_4"/>
    <property type="match status" value="1"/>
</dbReference>
<comment type="similarity">
    <text evidence="5">Belongs to the polysaccharide lyase 1 family.</text>
</comment>
<organism evidence="8 9">
    <name type="scientific">Roseateles toxinivorans</name>
    <dbReference type="NCBI Taxonomy" id="270368"/>
    <lineage>
        <taxon>Bacteria</taxon>
        <taxon>Pseudomonadati</taxon>
        <taxon>Pseudomonadota</taxon>
        <taxon>Betaproteobacteria</taxon>
        <taxon>Burkholderiales</taxon>
        <taxon>Sphaerotilaceae</taxon>
        <taxon>Roseateles</taxon>
    </lineage>
</organism>
<dbReference type="Pfam" id="PF01095">
    <property type="entry name" value="Pectinesterase"/>
    <property type="match status" value="2"/>
</dbReference>
<evidence type="ECO:0000313" key="9">
    <source>
        <dbReference type="Proteomes" id="UP000295361"/>
    </source>
</evidence>
<dbReference type="GO" id="GO:0030570">
    <property type="term" value="F:pectate lyase activity"/>
    <property type="evidence" value="ECO:0007669"/>
    <property type="project" value="InterPro"/>
</dbReference>
<comment type="caution">
    <text evidence="8">The sequence shown here is derived from an EMBL/GenBank/DDBJ whole genome shotgun (WGS) entry which is preliminary data.</text>
</comment>
<dbReference type="AlphaFoldDB" id="A0A4R6QV34"/>
<dbReference type="InterPro" id="IPR033131">
    <property type="entry name" value="Pectinesterase_Asp_AS"/>
</dbReference>
<keyword evidence="2" id="KW-0063">Aspartyl esterase</keyword>
<feature type="domain" description="Pectate lyase" evidence="7">
    <location>
        <begin position="448"/>
        <end position="704"/>
    </location>
</feature>
<dbReference type="EMBL" id="SNXS01000001">
    <property type="protein sequence ID" value="TDP75062.1"/>
    <property type="molecule type" value="Genomic_DNA"/>
</dbReference>
<reference evidence="8 9" key="1">
    <citation type="submission" date="2019-03" db="EMBL/GenBank/DDBJ databases">
        <title>Genomic Encyclopedia of Type Strains, Phase IV (KMG-IV): sequencing the most valuable type-strain genomes for metagenomic binning, comparative biology and taxonomic classification.</title>
        <authorList>
            <person name="Goeker M."/>
        </authorList>
    </citation>
    <scope>NUCLEOTIDE SEQUENCE [LARGE SCALE GENOMIC DNA]</scope>
    <source>
        <strain evidence="8 9">DSM 16998</strain>
    </source>
</reference>
<dbReference type="GO" id="GO:0030599">
    <property type="term" value="F:pectinesterase activity"/>
    <property type="evidence" value="ECO:0007669"/>
    <property type="project" value="InterPro"/>
</dbReference>
<dbReference type="SUPFAM" id="SSF51126">
    <property type="entry name" value="Pectin lyase-like"/>
    <property type="match status" value="2"/>
</dbReference>
<keyword evidence="9" id="KW-1185">Reference proteome</keyword>
<keyword evidence="3 5" id="KW-0456">Lyase</keyword>
<evidence type="ECO:0000313" key="8">
    <source>
        <dbReference type="EMBL" id="TDP75062.1"/>
    </source>
</evidence>
<accession>A0A4R6QV34</accession>
<feature type="signal peptide" evidence="6">
    <location>
        <begin position="1"/>
        <end position="17"/>
    </location>
</feature>
<feature type="chain" id="PRO_5020955805" evidence="6">
    <location>
        <begin position="18"/>
        <end position="778"/>
    </location>
</feature>
<dbReference type="InParanoid" id="A0A4R6QV34"/>
<dbReference type="GO" id="GO:0000272">
    <property type="term" value="P:polysaccharide catabolic process"/>
    <property type="evidence" value="ECO:0007669"/>
    <property type="project" value="UniProtKB-KW"/>
</dbReference>